<dbReference type="EMBL" id="AWVJ01000163">
    <property type="protein sequence ID" value="ERK42950.1"/>
    <property type="molecule type" value="Genomic_DNA"/>
</dbReference>
<dbReference type="Proteomes" id="UP000016608">
    <property type="component" value="Unassembled WGS sequence"/>
</dbReference>
<name>U2NY10_EUBRA</name>
<sequence>MRESGQRKLTYSSQKHCTLYLYQKLLLEKFKSVSQWIWT</sequence>
<evidence type="ECO:0000313" key="1">
    <source>
        <dbReference type="EMBL" id="ERK42950.1"/>
    </source>
</evidence>
<accession>U2NY10</accession>
<dbReference type="HOGENOM" id="CLU_3309969_0_0_9"/>
<proteinExistence type="predicted"/>
<protein>
    <submittedName>
        <fullName evidence="1">Uncharacterized protein</fullName>
    </submittedName>
</protein>
<dbReference type="AlphaFoldDB" id="U2NY10"/>
<evidence type="ECO:0000313" key="2">
    <source>
        <dbReference type="Proteomes" id="UP000016608"/>
    </source>
</evidence>
<comment type="caution">
    <text evidence="1">The sequence shown here is derived from an EMBL/GenBank/DDBJ whole genome shotgun (WGS) entry which is preliminary data.</text>
</comment>
<organism evidence="1 2">
    <name type="scientific">Eubacterium ramulus ATCC 29099</name>
    <dbReference type="NCBI Taxonomy" id="1256908"/>
    <lineage>
        <taxon>Bacteria</taxon>
        <taxon>Bacillati</taxon>
        <taxon>Bacillota</taxon>
        <taxon>Clostridia</taxon>
        <taxon>Eubacteriales</taxon>
        <taxon>Eubacteriaceae</taxon>
        <taxon>Eubacterium</taxon>
    </lineage>
</organism>
<reference evidence="1 2" key="1">
    <citation type="submission" date="2013-06" db="EMBL/GenBank/DDBJ databases">
        <authorList>
            <person name="Weinstock G."/>
            <person name="Sodergren E."/>
            <person name="Lobos E.A."/>
            <person name="Fulton L."/>
            <person name="Fulton R."/>
            <person name="Courtney L."/>
            <person name="Fronick C."/>
            <person name="O'Laughlin M."/>
            <person name="Godfrey J."/>
            <person name="Wilson R.M."/>
            <person name="Miner T."/>
            <person name="Farmer C."/>
            <person name="Delehaunty K."/>
            <person name="Cordes M."/>
            <person name="Minx P."/>
            <person name="Tomlinson C."/>
            <person name="Chen J."/>
            <person name="Wollam A."/>
            <person name="Pepin K.H."/>
            <person name="Bhonagiri V."/>
            <person name="Zhang X."/>
            <person name="Warren W."/>
            <person name="Mitreva M."/>
            <person name="Mardis E.R."/>
            <person name="Wilson R.K."/>
        </authorList>
    </citation>
    <scope>NUCLEOTIDE SEQUENCE [LARGE SCALE GENOMIC DNA]</scope>
    <source>
        <strain evidence="1 2">ATCC 29099</strain>
    </source>
</reference>
<keyword evidence="2" id="KW-1185">Reference proteome</keyword>
<gene>
    <name evidence="1" type="ORF">HMPREF0373_02682</name>
</gene>